<name>A0A8J8T6U9_HALGN</name>
<dbReference type="AlphaFoldDB" id="A0A8J8T6U9"/>
<accession>A0A8J8T6U9</accession>
<comment type="caution">
    <text evidence="2">The sequence shown here is derived from an EMBL/GenBank/DDBJ whole genome shotgun (WGS) entry which is preliminary data.</text>
</comment>
<evidence type="ECO:0000313" key="3">
    <source>
        <dbReference type="Proteomes" id="UP000785679"/>
    </source>
</evidence>
<evidence type="ECO:0000256" key="1">
    <source>
        <dbReference type="SAM" id="Phobius"/>
    </source>
</evidence>
<keyword evidence="1" id="KW-0812">Transmembrane</keyword>
<reference evidence="2" key="1">
    <citation type="submission" date="2019-06" db="EMBL/GenBank/DDBJ databases">
        <authorList>
            <person name="Zheng W."/>
        </authorList>
    </citation>
    <scope>NUCLEOTIDE SEQUENCE</scope>
    <source>
        <strain evidence="2">QDHG01</strain>
    </source>
</reference>
<protein>
    <submittedName>
        <fullName evidence="2">Uncharacterized protein</fullName>
    </submittedName>
</protein>
<organism evidence="2 3">
    <name type="scientific">Halteria grandinella</name>
    <dbReference type="NCBI Taxonomy" id="5974"/>
    <lineage>
        <taxon>Eukaryota</taxon>
        <taxon>Sar</taxon>
        <taxon>Alveolata</taxon>
        <taxon>Ciliophora</taxon>
        <taxon>Intramacronucleata</taxon>
        <taxon>Spirotrichea</taxon>
        <taxon>Stichotrichia</taxon>
        <taxon>Sporadotrichida</taxon>
        <taxon>Halteriidae</taxon>
        <taxon>Halteria</taxon>
    </lineage>
</organism>
<dbReference type="Proteomes" id="UP000785679">
    <property type="component" value="Unassembled WGS sequence"/>
</dbReference>
<keyword evidence="1" id="KW-0472">Membrane</keyword>
<keyword evidence="3" id="KW-1185">Reference proteome</keyword>
<evidence type="ECO:0000313" key="2">
    <source>
        <dbReference type="EMBL" id="TNV83493.1"/>
    </source>
</evidence>
<dbReference type="EMBL" id="RRYP01003779">
    <property type="protein sequence ID" value="TNV83493.1"/>
    <property type="molecule type" value="Genomic_DNA"/>
</dbReference>
<feature type="transmembrane region" description="Helical" evidence="1">
    <location>
        <begin position="9"/>
        <end position="28"/>
    </location>
</feature>
<keyword evidence="1" id="KW-1133">Transmembrane helix</keyword>
<sequence length="105" mass="12400">MLLERLKSFGLRLFLLPLLSFGYLLFYYQHTGHSLSSLWKKQSEGGQRWKASKSGMEKYFERRYSNQSLDMMKIDFDPLLNKAGIELGRGKIIESLRESEYNRIN</sequence>
<gene>
    <name evidence="2" type="ORF">FGO68_gene9800</name>
</gene>
<proteinExistence type="predicted"/>